<gene>
    <name evidence="1" type="ORF">HJG54_33885</name>
</gene>
<sequence>MGRRGQSITLAISERDKVQLENLALELGITWGDRPNISKLVEAIARRKLLIRANYDWTADRINALNQARIALVDAGNIEASMVVAQLLLERSEIALPLRAELDQFVAHPVQPWRLAIEHYIRQSQPFQLSYQDAAEQVWQFTIRYAELTTHEDRQYLDCWCDETTGNQDLPELAHNRCLRLDRITDASVAPVSGQWHGGLATILVEMHLFRGLAFAYRSKTNQDEVNEWLTDSPQVRRVVRRVSSTFWLLREISRYWEDCIILSPQSLRMRMQKKVEAMHRLYDSVQDES</sequence>
<dbReference type="RefSeq" id="WP_316436318.1">
    <property type="nucleotide sequence ID" value="NZ_CP053587.1"/>
</dbReference>
<dbReference type="AlphaFoldDB" id="A0AA96WZF3"/>
<name>A0AA96WZF3_9CYAN</name>
<dbReference type="EMBL" id="CP053587">
    <property type="protein sequence ID" value="WNZ27822.1"/>
    <property type="molecule type" value="Genomic_DNA"/>
</dbReference>
<organism evidence="1">
    <name type="scientific">Leptolyngbya sp. NK1-12</name>
    <dbReference type="NCBI Taxonomy" id="2547451"/>
    <lineage>
        <taxon>Bacteria</taxon>
        <taxon>Bacillati</taxon>
        <taxon>Cyanobacteriota</taxon>
        <taxon>Cyanophyceae</taxon>
        <taxon>Leptolyngbyales</taxon>
        <taxon>Leptolyngbyaceae</taxon>
        <taxon>Leptolyngbya group</taxon>
        <taxon>Leptolyngbya</taxon>
    </lineage>
</organism>
<reference evidence="1" key="1">
    <citation type="submission" date="2020-05" db="EMBL/GenBank/DDBJ databases">
        <authorList>
            <person name="Zhu T."/>
            <person name="Keshari N."/>
            <person name="Lu X."/>
        </authorList>
    </citation>
    <scope>NUCLEOTIDE SEQUENCE</scope>
    <source>
        <strain evidence="1">NK1-12</strain>
    </source>
</reference>
<accession>A0AA96WZF3</accession>
<protein>
    <submittedName>
        <fullName evidence="1">WYL domain-containing protein</fullName>
    </submittedName>
</protein>
<proteinExistence type="predicted"/>
<evidence type="ECO:0000313" key="1">
    <source>
        <dbReference type="EMBL" id="WNZ27822.1"/>
    </source>
</evidence>